<proteinExistence type="inferred from homology"/>
<dbReference type="InterPro" id="IPR038765">
    <property type="entry name" value="Papain-like_cys_pep_sf"/>
</dbReference>
<evidence type="ECO:0000313" key="11">
    <source>
        <dbReference type="EMBL" id="MFB9860420.1"/>
    </source>
</evidence>
<organism evidence="11 12">
    <name type="scientific">Salinicoccus siamensis</name>
    <dbReference type="NCBI Taxonomy" id="381830"/>
    <lineage>
        <taxon>Bacteria</taxon>
        <taxon>Bacillati</taxon>
        <taxon>Bacillota</taxon>
        <taxon>Bacilli</taxon>
        <taxon>Bacillales</taxon>
        <taxon>Staphylococcaceae</taxon>
        <taxon>Salinicoccus</taxon>
    </lineage>
</organism>
<evidence type="ECO:0000256" key="1">
    <source>
        <dbReference type="ARBA" id="ARBA00007074"/>
    </source>
</evidence>
<name>A0ABV5Z671_9STAP</name>
<reference evidence="11 12" key="1">
    <citation type="submission" date="2024-09" db="EMBL/GenBank/DDBJ databases">
        <authorList>
            <person name="Sun Q."/>
            <person name="Mori K."/>
        </authorList>
    </citation>
    <scope>NUCLEOTIDE SEQUENCE [LARGE SCALE GENOMIC DNA]</scope>
    <source>
        <strain evidence="11 12">JCM 12822</strain>
    </source>
</reference>
<keyword evidence="2" id="KW-0645">Protease</keyword>
<evidence type="ECO:0000256" key="8">
    <source>
        <dbReference type="SAM" id="SignalP"/>
    </source>
</evidence>
<protein>
    <submittedName>
        <fullName evidence="11">LysM peptidoglycan-binding domain-containing protein</fullName>
    </submittedName>
</protein>
<dbReference type="SUPFAM" id="SSF54001">
    <property type="entry name" value="Cysteine proteinases"/>
    <property type="match status" value="1"/>
</dbReference>
<comment type="similarity">
    <text evidence="1">Belongs to the peptidase C40 family.</text>
</comment>
<keyword evidence="6" id="KW-0788">Thiol protease</keyword>
<feature type="domain" description="NlpC/P60" evidence="10">
    <location>
        <begin position="259"/>
        <end position="374"/>
    </location>
</feature>
<feature type="domain" description="LysM" evidence="9">
    <location>
        <begin position="83"/>
        <end position="126"/>
    </location>
</feature>
<dbReference type="Proteomes" id="UP001589740">
    <property type="component" value="Unassembled WGS sequence"/>
</dbReference>
<evidence type="ECO:0000256" key="3">
    <source>
        <dbReference type="ARBA" id="ARBA00022729"/>
    </source>
</evidence>
<dbReference type="InterPro" id="IPR036779">
    <property type="entry name" value="LysM_dom_sf"/>
</dbReference>
<keyword evidence="5" id="KW-0378">Hydrolase</keyword>
<dbReference type="Pfam" id="PF01476">
    <property type="entry name" value="LysM"/>
    <property type="match status" value="2"/>
</dbReference>
<dbReference type="EMBL" id="JBHMAH010000010">
    <property type="protein sequence ID" value="MFB9860420.1"/>
    <property type="molecule type" value="Genomic_DNA"/>
</dbReference>
<dbReference type="InterPro" id="IPR018392">
    <property type="entry name" value="LysM"/>
</dbReference>
<accession>A0ABV5Z671</accession>
<gene>
    <name evidence="11" type="ORF">ACFFLE_04775</name>
</gene>
<dbReference type="PANTHER" id="PTHR47053:SF1">
    <property type="entry name" value="MUREIN DD-ENDOPEPTIDASE MEPH-RELATED"/>
    <property type="match status" value="1"/>
</dbReference>
<dbReference type="Pfam" id="PF00877">
    <property type="entry name" value="NLPC_P60"/>
    <property type="match status" value="1"/>
</dbReference>
<evidence type="ECO:0000256" key="7">
    <source>
        <dbReference type="SAM" id="MobiDB-lite"/>
    </source>
</evidence>
<dbReference type="Gene3D" id="3.90.1720.10">
    <property type="entry name" value="endopeptidase domain like (from Nostoc punctiforme)"/>
    <property type="match status" value="1"/>
</dbReference>
<dbReference type="PROSITE" id="PS51782">
    <property type="entry name" value="LYSM"/>
    <property type="match status" value="2"/>
</dbReference>
<keyword evidence="4" id="KW-0677">Repeat</keyword>
<feature type="domain" description="LysM" evidence="9">
    <location>
        <begin position="25"/>
        <end position="68"/>
    </location>
</feature>
<feature type="compositionally biased region" description="Low complexity" evidence="7">
    <location>
        <begin position="171"/>
        <end position="221"/>
    </location>
</feature>
<dbReference type="PANTHER" id="PTHR47053">
    <property type="entry name" value="MUREIN DD-ENDOPEPTIDASE MEPH-RELATED"/>
    <property type="match status" value="1"/>
</dbReference>
<dbReference type="CDD" id="cd00118">
    <property type="entry name" value="LysM"/>
    <property type="match status" value="2"/>
</dbReference>
<feature type="signal peptide" evidence="8">
    <location>
        <begin position="1"/>
        <end position="24"/>
    </location>
</feature>
<dbReference type="InterPro" id="IPR000064">
    <property type="entry name" value="NLP_P60_dom"/>
</dbReference>
<dbReference type="RefSeq" id="WP_380570000.1">
    <property type="nucleotide sequence ID" value="NZ_JBHMAH010000010.1"/>
</dbReference>
<evidence type="ECO:0000256" key="6">
    <source>
        <dbReference type="ARBA" id="ARBA00022807"/>
    </source>
</evidence>
<keyword evidence="3 8" id="KW-0732">Signal</keyword>
<comment type="caution">
    <text evidence="11">The sequence shown here is derived from an EMBL/GenBank/DDBJ whole genome shotgun (WGS) entry which is preliminary data.</text>
</comment>
<evidence type="ECO:0000259" key="10">
    <source>
        <dbReference type="PROSITE" id="PS51935"/>
    </source>
</evidence>
<dbReference type="Gene3D" id="3.10.350.10">
    <property type="entry name" value="LysM domain"/>
    <property type="match status" value="2"/>
</dbReference>
<dbReference type="SMART" id="SM00257">
    <property type="entry name" value="LysM"/>
    <property type="match status" value="2"/>
</dbReference>
<sequence length="374" mass="39322">MKKTLLSVATVTALTGVASSNISAADYTVESGDTLWGLATEHGTTVSALKEVNGLSSDLIIEGEQLSLDEKEEVKKDETAGDGTYVIQPGDTLFKIGQKFNVDYQQIMEWNNLSSDLIFAGKTLIVSGNAAPAVQEQTEVVEAAPAVEEQTEVVETAPAVEETVENQTSSAVEQTEANQAAAEQRAAEQAGAEQAAAAEQAEAEQTTLEQPSAPAAQQNNDRAAEQAEAERQQRIEQREAEQAKAQKQEAEQAQSQQVSNVGGNAASVAHSVAAGKSYVYGANTSTAVDCSALSQQFMKAFKGVNLPRTAAGQMAAGTQVSNPQPGDLVFFNGGSHVGIYIGNGQMVDALNPSEGVGQRAVSYVHGSIDGYFRY</sequence>
<feature type="chain" id="PRO_5046909150" evidence="8">
    <location>
        <begin position="25"/>
        <end position="374"/>
    </location>
</feature>
<feature type="compositionally biased region" description="Basic and acidic residues" evidence="7">
    <location>
        <begin position="222"/>
        <end position="250"/>
    </location>
</feature>
<dbReference type="SUPFAM" id="SSF54106">
    <property type="entry name" value="LysM domain"/>
    <property type="match status" value="2"/>
</dbReference>
<evidence type="ECO:0000313" key="12">
    <source>
        <dbReference type="Proteomes" id="UP001589740"/>
    </source>
</evidence>
<evidence type="ECO:0000256" key="2">
    <source>
        <dbReference type="ARBA" id="ARBA00022670"/>
    </source>
</evidence>
<dbReference type="InterPro" id="IPR051202">
    <property type="entry name" value="Peptidase_C40"/>
</dbReference>
<dbReference type="PROSITE" id="PS51935">
    <property type="entry name" value="NLPC_P60"/>
    <property type="match status" value="1"/>
</dbReference>
<evidence type="ECO:0000259" key="9">
    <source>
        <dbReference type="PROSITE" id="PS51782"/>
    </source>
</evidence>
<evidence type="ECO:0000256" key="4">
    <source>
        <dbReference type="ARBA" id="ARBA00022737"/>
    </source>
</evidence>
<feature type="region of interest" description="Disordered" evidence="7">
    <location>
        <begin position="161"/>
        <end position="258"/>
    </location>
</feature>
<keyword evidence="12" id="KW-1185">Reference proteome</keyword>
<evidence type="ECO:0000256" key="5">
    <source>
        <dbReference type="ARBA" id="ARBA00022801"/>
    </source>
</evidence>